<dbReference type="AlphaFoldDB" id="A0A239BDV6"/>
<evidence type="ECO:0000313" key="3">
    <source>
        <dbReference type="Proteomes" id="UP000198324"/>
    </source>
</evidence>
<reference evidence="2 3" key="1">
    <citation type="submission" date="2017-06" db="EMBL/GenBank/DDBJ databases">
        <authorList>
            <person name="Kim H.J."/>
            <person name="Triplett B.A."/>
        </authorList>
    </citation>
    <scope>NUCLEOTIDE SEQUENCE [LARGE SCALE GENOMIC DNA]</scope>
    <source>
        <strain evidence="2 3">DSM 13116</strain>
    </source>
</reference>
<evidence type="ECO:0000313" key="2">
    <source>
        <dbReference type="EMBL" id="SNS05741.1"/>
    </source>
</evidence>
<dbReference type="OrthoDB" id="2043985at2"/>
<sequence>MKHTAFNTELPASAPEWIQLLPAGPDVVGVDGRRWLFDQVGMVSVLNAFARRAQPLVIDWEHATELRGAAGLEAPASGWIRELQDRGGELWARVEWNARAAEQIRNREYRYISPVFTFQKSSGRVAEVVSAGLTNVPNLRLTALNRESQDSNQEDDMPLKLIAKALGLDDGATADQILTATNSLKAKAEQTSAVPVALCRALGLAETATPESAVQIVSGLKTQSLDLTRFVPRADYELATNRANDAEARLKAQADAQAEAEINGLVDQAVKDGKVAPASKDFYLAACRQQGGVEEFKKFLGTAPVIAPDKTVQREVGADGAAKLTDVEQAMCKVLDLDPKDYAKTLGKEEK</sequence>
<dbReference type="PIRSF" id="PIRSF016624">
    <property type="entry name" value="Mu_prophg_I"/>
    <property type="match status" value="1"/>
</dbReference>
<keyword evidence="3" id="KW-1185">Reference proteome</keyword>
<keyword evidence="1" id="KW-0175">Coiled coil</keyword>
<dbReference type="Pfam" id="PF10123">
    <property type="entry name" value="Mu-like_Pro"/>
    <property type="match status" value="1"/>
</dbReference>
<evidence type="ECO:0000256" key="1">
    <source>
        <dbReference type="SAM" id="Coils"/>
    </source>
</evidence>
<dbReference type="InterPro" id="IPR012106">
    <property type="entry name" value="Phage_Mu_Gp1"/>
</dbReference>
<dbReference type="RefSeq" id="WP_089274703.1">
    <property type="nucleotide sequence ID" value="NZ_FZOC01000005.1"/>
</dbReference>
<dbReference type="EMBL" id="FZOC01000005">
    <property type="protein sequence ID" value="SNS05741.1"/>
    <property type="molecule type" value="Genomic_DNA"/>
</dbReference>
<name>A0A239BDV6_9BACT</name>
<proteinExistence type="predicted"/>
<accession>A0A239BDV6</accession>
<organism evidence="2 3">
    <name type="scientific">Humidesulfovibrio mexicanus</name>
    <dbReference type="NCBI Taxonomy" id="147047"/>
    <lineage>
        <taxon>Bacteria</taxon>
        <taxon>Pseudomonadati</taxon>
        <taxon>Thermodesulfobacteriota</taxon>
        <taxon>Desulfovibrionia</taxon>
        <taxon>Desulfovibrionales</taxon>
        <taxon>Desulfovibrionaceae</taxon>
        <taxon>Humidesulfovibrio</taxon>
    </lineage>
</organism>
<feature type="coiled-coil region" evidence="1">
    <location>
        <begin position="236"/>
        <end position="263"/>
    </location>
</feature>
<dbReference type="Proteomes" id="UP000198324">
    <property type="component" value="Unassembled WGS sequence"/>
</dbReference>
<protein>
    <submittedName>
        <fullName evidence="2">Mu-like prophage I protein</fullName>
    </submittedName>
</protein>
<gene>
    <name evidence="2" type="ORF">SAMN04488503_2486</name>
</gene>